<gene>
    <name evidence="4" type="ORF">M9Y10_011693</name>
</gene>
<feature type="compositionally biased region" description="Basic and acidic residues" evidence="3">
    <location>
        <begin position="906"/>
        <end position="916"/>
    </location>
</feature>
<feature type="coiled-coil region" evidence="2">
    <location>
        <begin position="543"/>
        <end position="577"/>
    </location>
</feature>
<feature type="coiled-coil region" evidence="2">
    <location>
        <begin position="87"/>
        <end position="199"/>
    </location>
</feature>
<evidence type="ECO:0000313" key="4">
    <source>
        <dbReference type="EMBL" id="KAK8863999.1"/>
    </source>
</evidence>
<evidence type="ECO:0000313" key="5">
    <source>
        <dbReference type="Proteomes" id="UP001470230"/>
    </source>
</evidence>
<keyword evidence="1 2" id="KW-0175">Coiled coil</keyword>
<evidence type="ECO:0000256" key="2">
    <source>
        <dbReference type="SAM" id="Coils"/>
    </source>
</evidence>
<organism evidence="4 5">
    <name type="scientific">Tritrichomonas musculus</name>
    <dbReference type="NCBI Taxonomy" id="1915356"/>
    <lineage>
        <taxon>Eukaryota</taxon>
        <taxon>Metamonada</taxon>
        <taxon>Parabasalia</taxon>
        <taxon>Tritrichomonadida</taxon>
        <taxon>Tritrichomonadidae</taxon>
        <taxon>Tritrichomonas</taxon>
    </lineage>
</organism>
<accession>A0ABR2IJY8</accession>
<reference evidence="4 5" key="1">
    <citation type="submission" date="2024-04" db="EMBL/GenBank/DDBJ databases">
        <title>Tritrichomonas musculus Genome.</title>
        <authorList>
            <person name="Alves-Ferreira E."/>
            <person name="Grigg M."/>
            <person name="Lorenzi H."/>
            <person name="Galac M."/>
        </authorList>
    </citation>
    <scope>NUCLEOTIDE SEQUENCE [LARGE SCALE GENOMIC DNA]</scope>
    <source>
        <strain evidence="4 5">EAF2021</strain>
    </source>
</reference>
<sequence length="916" mass="107273">MNEENQDEATHPAILELNRLVEEKQISPEDAKKLSFRFKKLQDAFTQSCNTEQILMRRTRNLNKELKAQKLTIENSAQQQLGHRSQLSELRQSVTAMQVDLESLKDQISSTQINTKMKIKELEKLDDKVSKAQENQRSTLDPQKRQIQEENASLEEMISQRKDKIKNLIKEGQDLQVRIQKSDKQIQELDVKKKELNKRVLDISAFPVKVRAKAQNAENSLKAMLNDEDNTIAQLKNVEEGISNQLNKQREYENEIQHIINDTNGMEDTTDQLKKQHDSIKVETSTQKEVRLQREYEFRTLNKTIKDTDYTVSVLDQKYNLLIKEIERKESEIFKMQEAIARFMLEKESMLSQLKKCKQEADNERQRNVNLQHELDKVVEGRENAVKAVLALESVNAKVLDQVKEALVIKDKKQGVLDQIVKKEKDLIQSLKESALIRNRKVRELAKVRKKVVDAKTVVSEKNMHYLDLTRKLERCSQILLDVSQLYEKAKIERNRYVNTIQTSQQMTVEFKEKIKILDNEVDVLRGELNQVYAAVKAQKFELNDAFKRKEATKCQLKQEEDKYKDLQKQIDYQVSETSRLNTVLQHVEELINQQQGRYSIQADDCANIQRMLIDKQDELCIVYEQYNRHEEVMRKGEAILKEKEEELKILNLQLNDFARKIDILQRKIPLLRKYQDDIEELQIQIDKEQKEVDTLTRKLEVPDANERKRQYTGRDFSNNELDAKISLYEQRVSDKKRTVVEKQIILRDINENITKIKEEIGSKTSPKSTNTLEKGGNVRANTMKIRRKKMAALSEMAIYQAKQDELQEQKKAVEDEIREAGSRTQRGEAFDEYAEKMVRMHQRDIRTASSPKRRSIFDSDDEDDEERPPGRQKFDAYPTADGLSRPYGQFPVFQPGDPSPNLRYYKKEDVRPIVV</sequence>
<feature type="coiled-coil region" evidence="2">
    <location>
        <begin position="235"/>
        <end position="262"/>
    </location>
</feature>
<protein>
    <submittedName>
        <fullName evidence="4">Uncharacterized protein</fullName>
    </submittedName>
</protein>
<feature type="coiled-coil region" evidence="2">
    <location>
        <begin position="790"/>
        <end position="824"/>
    </location>
</feature>
<keyword evidence="5" id="KW-1185">Reference proteome</keyword>
<comment type="caution">
    <text evidence="4">The sequence shown here is derived from an EMBL/GenBank/DDBJ whole genome shotgun (WGS) entry which is preliminary data.</text>
</comment>
<evidence type="ECO:0000256" key="3">
    <source>
        <dbReference type="SAM" id="MobiDB-lite"/>
    </source>
</evidence>
<feature type="region of interest" description="Disordered" evidence="3">
    <location>
        <begin position="844"/>
        <end position="916"/>
    </location>
</feature>
<feature type="coiled-coil region" evidence="2">
    <location>
        <begin position="312"/>
        <end position="374"/>
    </location>
</feature>
<feature type="coiled-coil region" evidence="2">
    <location>
        <begin position="627"/>
        <end position="739"/>
    </location>
</feature>
<dbReference type="PANTHER" id="PTHR32083">
    <property type="entry name" value="CILIA AND FLAGELLA-ASSOCIATED PROTEIN 58-RELATED"/>
    <property type="match status" value="1"/>
</dbReference>
<dbReference type="EMBL" id="JAPFFF010000017">
    <property type="protein sequence ID" value="KAK8863999.1"/>
    <property type="molecule type" value="Genomic_DNA"/>
</dbReference>
<evidence type="ECO:0000256" key="1">
    <source>
        <dbReference type="ARBA" id="ARBA00023054"/>
    </source>
</evidence>
<name>A0ABR2IJY8_9EUKA</name>
<dbReference type="Proteomes" id="UP001470230">
    <property type="component" value="Unassembled WGS sequence"/>
</dbReference>
<proteinExistence type="predicted"/>
<dbReference type="PANTHER" id="PTHR32083:SF34">
    <property type="entry name" value="COILED-COIL DOMAIN-CONTAINING PROTEIN 146"/>
    <property type="match status" value="1"/>
</dbReference>